<name>A0A1V3NSS4_9GAMM</name>
<evidence type="ECO:0000313" key="4">
    <source>
        <dbReference type="EMBL" id="OOG28100.1"/>
    </source>
</evidence>
<dbReference type="InterPro" id="IPR000182">
    <property type="entry name" value="GNAT_dom"/>
</dbReference>
<reference evidence="4" key="1">
    <citation type="submission" date="2017-02" db="EMBL/GenBank/DDBJ databases">
        <title>Genomic diversity within the haloalkaliphilic genus Thioalkalivibrio.</title>
        <authorList>
            <person name="Ahn A.-C."/>
            <person name="Meier-Kolthoff J."/>
            <person name="Overmars L."/>
            <person name="Richter M."/>
            <person name="Woyke T."/>
            <person name="Sorokin D.Y."/>
            <person name="Muyzer G."/>
        </authorList>
    </citation>
    <scope>NUCLEOTIDE SEQUENCE [LARGE SCALE GENOMIC DNA]</scope>
    <source>
        <strain evidence="4">ALJD</strain>
    </source>
</reference>
<dbReference type="Proteomes" id="UP000189462">
    <property type="component" value="Unassembled WGS sequence"/>
</dbReference>
<keyword evidence="1 4" id="KW-0808">Transferase</keyword>
<accession>A0A1V3NSS4</accession>
<gene>
    <name evidence="4" type="ORF">B1C78_01925</name>
</gene>
<dbReference type="PANTHER" id="PTHR43072:SF23">
    <property type="entry name" value="UPF0039 PROTEIN C11D3.02C"/>
    <property type="match status" value="1"/>
</dbReference>
<dbReference type="OrthoDB" id="5459937at2"/>
<dbReference type="RefSeq" id="WP_077277452.1">
    <property type="nucleotide sequence ID" value="NZ_MVBK01000010.1"/>
</dbReference>
<dbReference type="Gene3D" id="3.40.630.30">
    <property type="match status" value="1"/>
</dbReference>
<evidence type="ECO:0000256" key="2">
    <source>
        <dbReference type="ARBA" id="ARBA00023315"/>
    </source>
</evidence>
<keyword evidence="2" id="KW-0012">Acyltransferase</keyword>
<comment type="caution">
    <text evidence="4">The sequence shown here is derived from an EMBL/GenBank/DDBJ whole genome shotgun (WGS) entry which is preliminary data.</text>
</comment>
<dbReference type="Pfam" id="PF00583">
    <property type="entry name" value="Acetyltransf_1"/>
    <property type="match status" value="1"/>
</dbReference>
<feature type="domain" description="N-acetyltransferase" evidence="3">
    <location>
        <begin position="2"/>
        <end position="163"/>
    </location>
</feature>
<dbReference type="AlphaFoldDB" id="A0A1V3NSS4"/>
<dbReference type="SUPFAM" id="SSF55729">
    <property type="entry name" value="Acyl-CoA N-acyltransferases (Nat)"/>
    <property type="match status" value="1"/>
</dbReference>
<proteinExistence type="predicted"/>
<evidence type="ECO:0000259" key="3">
    <source>
        <dbReference type="PROSITE" id="PS51186"/>
    </source>
</evidence>
<dbReference type="EMBL" id="MVBK01000010">
    <property type="protein sequence ID" value="OOG28100.1"/>
    <property type="molecule type" value="Genomic_DNA"/>
</dbReference>
<dbReference type="PANTHER" id="PTHR43072">
    <property type="entry name" value="N-ACETYLTRANSFERASE"/>
    <property type="match status" value="1"/>
</dbReference>
<sequence>MVTIRYARSGDAGAIAAIWNAMIRDTSFTFDHDVYSTEAIAAMIGERQSTGYAWLVSEEDGRVTGFATFAPFREGEGYARTMEHTIFLDPDAAGEGLGEQLMRALEDEGRVRGVHSLIACVTGENAVGRKFHGDMGFETVGMIPQAGWKFARWMDLVIMQKML</sequence>
<dbReference type="PROSITE" id="PS51186">
    <property type="entry name" value="GNAT"/>
    <property type="match status" value="1"/>
</dbReference>
<keyword evidence="5" id="KW-1185">Reference proteome</keyword>
<dbReference type="CDD" id="cd04301">
    <property type="entry name" value="NAT_SF"/>
    <property type="match status" value="1"/>
</dbReference>
<protein>
    <submittedName>
        <fullName evidence="4">GNAT family N-acetyltransferase</fullName>
    </submittedName>
</protein>
<evidence type="ECO:0000313" key="5">
    <source>
        <dbReference type="Proteomes" id="UP000189462"/>
    </source>
</evidence>
<dbReference type="GO" id="GO:0016747">
    <property type="term" value="F:acyltransferase activity, transferring groups other than amino-acyl groups"/>
    <property type="evidence" value="ECO:0007669"/>
    <property type="project" value="InterPro"/>
</dbReference>
<organism evidence="4 5">
    <name type="scientific">Thioalkalivibrio denitrificans</name>
    <dbReference type="NCBI Taxonomy" id="108003"/>
    <lineage>
        <taxon>Bacteria</taxon>
        <taxon>Pseudomonadati</taxon>
        <taxon>Pseudomonadota</taxon>
        <taxon>Gammaproteobacteria</taxon>
        <taxon>Chromatiales</taxon>
        <taxon>Ectothiorhodospiraceae</taxon>
        <taxon>Thioalkalivibrio</taxon>
    </lineage>
</organism>
<dbReference type="STRING" id="108003.B1C78_01925"/>
<dbReference type="InterPro" id="IPR016181">
    <property type="entry name" value="Acyl_CoA_acyltransferase"/>
</dbReference>
<evidence type="ECO:0000256" key="1">
    <source>
        <dbReference type="ARBA" id="ARBA00022679"/>
    </source>
</evidence>